<protein>
    <submittedName>
        <fullName evidence="2">APO protein 3, mitochondrial-like</fullName>
    </submittedName>
</protein>
<dbReference type="EMBL" id="JANAVB010013597">
    <property type="protein sequence ID" value="KAJ6835094.1"/>
    <property type="molecule type" value="Genomic_DNA"/>
</dbReference>
<dbReference type="PROSITE" id="PS51499">
    <property type="entry name" value="APO"/>
    <property type="match status" value="2"/>
</dbReference>
<comment type="caution">
    <text evidence="2">The sequence shown here is derived from an EMBL/GenBank/DDBJ whole genome shotgun (WGS) entry which is preliminary data.</text>
</comment>
<accession>A0AAX6H2V3</accession>
<dbReference type="InterPro" id="IPR023342">
    <property type="entry name" value="APO_dom"/>
</dbReference>
<proteinExistence type="predicted"/>
<organism evidence="2 3">
    <name type="scientific">Iris pallida</name>
    <name type="common">Sweet iris</name>
    <dbReference type="NCBI Taxonomy" id="29817"/>
    <lineage>
        <taxon>Eukaryota</taxon>
        <taxon>Viridiplantae</taxon>
        <taxon>Streptophyta</taxon>
        <taxon>Embryophyta</taxon>
        <taxon>Tracheophyta</taxon>
        <taxon>Spermatophyta</taxon>
        <taxon>Magnoliopsida</taxon>
        <taxon>Liliopsida</taxon>
        <taxon>Asparagales</taxon>
        <taxon>Iridaceae</taxon>
        <taxon>Iridoideae</taxon>
        <taxon>Irideae</taxon>
        <taxon>Iris</taxon>
    </lineage>
</organism>
<sequence length="386" mass="43757">MMLRRATRKVVGWSYATAAVTELPRRLRRSERKPLVTPVNELKRRARSQRATRQEVHEIALKPPENGLLVKHLVPVAHQVNDARKELFSCASRVSESVDVHVCKVCGEVHIGNSPHRIRTCNVAGSLRTKEHSWGAGGLEHVLPTVYSFHLYDRLGRAVSHEEQLRVDRIEAITELCVQAGLDIPEYPTRRRVFPVYNVAGKMIDFERKFPREGHSSGTDIEPYGFWLKKKSGQSIPQSSSVDLEGDIREIADRGMRAWEKVHSGATELMQKYGVHTCGYCPEVQVGPKGHRCRTCRSYKHQMRAGQHAWQEATVDDVVPPVYVWHVADLRAGAGPLVDELRRYYGKLPAAVELFHQAGATVGEEYGRVMREDVVVPRLDEEQWVV</sequence>
<gene>
    <name evidence="2" type="ORF">M6B38_123985</name>
</gene>
<dbReference type="AlphaFoldDB" id="A0AAX6H2V3"/>
<dbReference type="Proteomes" id="UP001140949">
    <property type="component" value="Unassembled WGS sequence"/>
</dbReference>
<reference evidence="2" key="1">
    <citation type="journal article" date="2023" name="GigaByte">
        <title>Genome assembly of the bearded iris, Iris pallida Lam.</title>
        <authorList>
            <person name="Bruccoleri R.E."/>
            <person name="Oakeley E.J."/>
            <person name="Faust A.M.E."/>
            <person name="Altorfer M."/>
            <person name="Dessus-Babus S."/>
            <person name="Burckhardt D."/>
            <person name="Oertli M."/>
            <person name="Naumann U."/>
            <person name="Petersen F."/>
            <person name="Wong J."/>
        </authorList>
    </citation>
    <scope>NUCLEOTIDE SEQUENCE</scope>
    <source>
        <strain evidence="2">GSM-AAB239-AS_SAM_17_03QT</strain>
    </source>
</reference>
<evidence type="ECO:0000313" key="2">
    <source>
        <dbReference type="EMBL" id="KAJ6835094.1"/>
    </source>
</evidence>
<name>A0AAX6H2V3_IRIPA</name>
<reference evidence="2" key="2">
    <citation type="submission" date="2023-04" db="EMBL/GenBank/DDBJ databases">
        <authorList>
            <person name="Bruccoleri R.E."/>
            <person name="Oakeley E.J."/>
            <person name="Faust A.-M."/>
            <person name="Dessus-Babus S."/>
            <person name="Altorfer M."/>
            <person name="Burckhardt D."/>
            <person name="Oertli M."/>
            <person name="Naumann U."/>
            <person name="Petersen F."/>
            <person name="Wong J."/>
        </authorList>
    </citation>
    <scope>NUCLEOTIDE SEQUENCE</scope>
    <source>
        <strain evidence="2">GSM-AAB239-AS_SAM_17_03QT</strain>
        <tissue evidence="2">Leaf</tissue>
    </source>
</reference>
<dbReference type="Pfam" id="PF05634">
    <property type="entry name" value="APO_RNA-bind"/>
    <property type="match status" value="2"/>
</dbReference>
<evidence type="ECO:0000259" key="1">
    <source>
        <dbReference type="PROSITE" id="PS51499"/>
    </source>
</evidence>
<evidence type="ECO:0000313" key="3">
    <source>
        <dbReference type="Proteomes" id="UP001140949"/>
    </source>
</evidence>
<feature type="domain" description="APO" evidence="1">
    <location>
        <begin position="277"/>
        <end position="364"/>
    </location>
</feature>
<dbReference type="PANTHER" id="PTHR10388">
    <property type="entry name" value="EUKARYOTIC TRANSLATION INITIATION FACTOR SUI1"/>
    <property type="match status" value="1"/>
</dbReference>
<feature type="domain" description="APO" evidence="1">
    <location>
        <begin position="102"/>
        <end position="186"/>
    </location>
</feature>
<keyword evidence="3" id="KW-1185">Reference proteome</keyword>
<dbReference type="GO" id="GO:0003723">
    <property type="term" value="F:RNA binding"/>
    <property type="evidence" value="ECO:0007669"/>
    <property type="project" value="InterPro"/>
</dbReference>